<reference evidence="3 4" key="1">
    <citation type="submission" date="2020-02" db="EMBL/GenBank/DDBJ databases">
        <title>Out from the shadows clarifying the taxonomy of the family Cryomorphaceae and related taxa by utilizing the GTDB taxonomic framework.</title>
        <authorList>
            <person name="Bowman J.P."/>
        </authorList>
    </citation>
    <scope>NUCLEOTIDE SEQUENCE [LARGE SCALE GENOMIC DNA]</scope>
    <source>
        <strain evidence="3 4">QSSC 1-22</strain>
    </source>
</reference>
<dbReference type="PRINTS" id="PR00097">
    <property type="entry name" value="ANTSNTHASEII"/>
</dbReference>
<dbReference type="PRINTS" id="PR00096">
    <property type="entry name" value="GATASE"/>
</dbReference>
<accession>A0A7K3WT84</accession>
<sequence>MKILVIDNYDSFVFNLVHMLYALGVEHIEVVKNNQFNIEAVAEYDKILLSPGPGIPEEAGLMPEVIKRYASSKSILGVCLGHQAIAESFGGKLLNLGTPLHGVASQIQFSEADYLFDGLPQNFAIGHYHSWVVDAALPPSLKLLAQDAAGNIMAIKHAEFDLRGVQFHPESILTEHGIKIMENWIKR</sequence>
<dbReference type="CDD" id="cd01743">
    <property type="entry name" value="GATase1_Anthranilate_Synthase"/>
    <property type="match status" value="1"/>
</dbReference>
<dbReference type="InterPro" id="IPR029062">
    <property type="entry name" value="Class_I_gatase-like"/>
</dbReference>
<dbReference type="FunFam" id="3.40.50.880:FF:000003">
    <property type="entry name" value="Anthranilate synthase component II"/>
    <property type="match status" value="1"/>
</dbReference>
<dbReference type="RefSeq" id="WP_163286295.1">
    <property type="nucleotide sequence ID" value="NZ_JAAGVY010000035.1"/>
</dbReference>
<keyword evidence="1" id="KW-0315">Glutamine amidotransferase</keyword>
<evidence type="ECO:0000259" key="2">
    <source>
        <dbReference type="Pfam" id="PF00117"/>
    </source>
</evidence>
<keyword evidence="4" id="KW-1185">Reference proteome</keyword>
<dbReference type="SUPFAM" id="SSF52317">
    <property type="entry name" value="Class I glutamine amidotransferase-like"/>
    <property type="match status" value="1"/>
</dbReference>
<dbReference type="PANTHER" id="PTHR43418:SF4">
    <property type="entry name" value="MULTIFUNCTIONAL TRYPTOPHAN BIOSYNTHESIS PROTEIN"/>
    <property type="match status" value="1"/>
</dbReference>
<organism evidence="3 4">
    <name type="scientific">Cryomorpha ignava</name>
    <dbReference type="NCBI Taxonomy" id="101383"/>
    <lineage>
        <taxon>Bacteria</taxon>
        <taxon>Pseudomonadati</taxon>
        <taxon>Bacteroidota</taxon>
        <taxon>Flavobacteriia</taxon>
        <taxon>Flavobacteriales</taxon>
        <taxon>Cryomorphaceae</taxon>
        <taxon>Cryomorpha</taxon>
    </lineage>
</organism>
<dbReference type="PANTHER" id="PTHR43418">
    <property type="entry name" value="MULTIFUNCTIONAL TRYPTOPHAN BIOSYNTHESIS PROTEIN-RELATED"/>
    <property type="match status" value="1"/>
</dbReference>
<gene>
    <name evidence="3" type="ORF">G3O08_15485</name>
</gene>
<name>A0A7K3WT84_9FLAO</name>
<proteinExistence type="predicted"/>
<dbReference type="EMBL" id="JAAGVY010000035">
    <property type="protein sequence ID" value="NEN24903.1"/>
    <property type="molecule type" value="Genomic_DNA"/>
</dbReference>
<dbReference type="PROSITE" id="PS51273">
    <property type="entry name" value="GATASE_TYPE_1"/>
    <property type="match status" value="1"/>
</dbReference>
<protein>
    <submittedName>
        <fullName evidence="3">Aminodeoxychorismate/anthranilate synthase component II</fullName>
    </submittedName>
</protein>
<evidence type="ECO:0000256" key="1">
    <source>
        <dbReference type="ARBA" id="ARBA00022962"/>
    </source>
</evidence>
<dbReference type="InterPro" id="IPR006221">
    <property type="entry name" value="TrpG/PapA_dom"/>
</dbReference>
<dbReference type="GO" id="GO:0000162">
    <property type="term" value="P:L-tryptophan biosynthetic process"/>
    <property type="evidence" value="ECO:0007669"/>
    <property type="project" value="TreeGrafter"/>
</dbReference>
<dbReference type="InterPro" id="IPR050472">
    <property type="entry name" value="Anth_synth/Amidotransfase"/>
</dbReference>
<feature type="domain" description="Glutamine amidotransferase" evidence="2">
    <location>
        <begin position="4"/>
        <end position="185"/>
    </location>
</feature>
<dbReference type="NCBIfam" id="TIGR00566">
    <property type="entry name" value="trpG_papA"/>
    <property type="match status" value="1"/>
</dbReference>
<evidence type="ECO:0000313" key="3">
    <source>
        <dbReference type="EMBL" id="NEN24903.1"/>
    </source>
</evidence>
<dbReference type="GO" id="GO:0004049">
    <property type="term" value="F:anthranilate synthase activity"/>
    <property type="evidence" value="ECO:0007669"/>
    <property type="project" value="TreeGrafter"/>
</dbReference>
<evidence type="ECO:0000313" key="4">
    <source>
        <dbReference type="Proteomes" id="UP000486602"/>
    </source>
</evidence>
<dbReference type="Gene3D" id="3.40.50.880">
    <property type="match status" value="1"/>
</dbReference>
<dbReference type="PRINTS" id="PR00099">
    <property type="entry name" value="CPSGATASE"/>
</dbReference>
<dbReference type="AlphaFoldDB" id="A0A7K3WT84"/>
<comment type="caution">
    <text evidence="3">The sequence shown here is derived from an EMBL/GenBank/DDBJ whole genome shotgun (WGS) entry which is preliminary data.</text>
</comment>
<dbReference type="GO" id="GO:0005829">
    <property type="term" value="C:cytosol"/>
    <property type="evidence" value="ECO:0007669"/>
    <property type="project" value="TreeGrafter"/>
</dbReference>
<dbReference type="Pfam" id="PF00117">
    <property type="entry name" value="GATase"/>
    <property type="match status" value="1"/>
</dbReference>
<dbReference type="InterPro" id="IPR017926">
    <property type="entry name" value="GATASE"/>
</dbReference>
<dbReference type="Proteomes" id="UP000486602">
    <property type="component" value="Unassembled WGS sequence"/>
</dbReference>